<evidence type="ECO:0000256" key="1">
    <source>
        <dbReference type="ARBA" id="ARBA00005771"/>
    </source>
</evidence>
<dbReference type="GO" id="GO:0008146">
    <property type="term" value="F:sulfotransferase activity"/>
    <property type="evidence" value="ECO:0007669"/>
    <property type="project" value="InterPro"/>
</dbReference>
<evidence type="ECO:0000313" key="5">
    <source>
        <dbReference type="Proteomes" id="UP001153620"/>
    </source>
</evidence>
<reference evidence="4" key="1">
    <citation type="submission" date="2022-01" db="EMBL/GenBank/DDBJ databases">
        <authorList>
            <person name="King R."/>
        </authorList>
    </citation>
    <scope>NUCLEOTIDE SEQUENCE</scope>
</reference>
<evidence type="ECO:0000313" key="4">
    <source>
        <dbReference type="EMBL" id="CAG9808187.1"/>
    </source>
</evidence>
<dbReference type="Proteomes" id="UP001153620">
    <property type="component" value="Chromosome 3"/>
</dbReference>
<keyword evidence="5" id="KW-1185">Reference proteome</keyword>
<organism evidence="4 5">
    <name type="scientific">Chironomus riparius</name>
    <dbReference type="NCBI Taxonomy" id="315576"/>
    <lineage>
        <taxon>Eukaryota</taxon>
        <taxon>Metazoa</taxon>
        <taxon>Ecdysozoa</taxon>
        <taxon>Arthropoda</taxon>
        <taxon>Hexapoda</taxon>
        <taxon>Insecta</taxon>
        <taxon>Pterygota</taxon>
        <taxon>Neoptera</taxon>
        <taxon>Endopterygota</taxon>
        <taxon>Diptera</taxon>
        <taxon>Nematocera</taxon>
        <taxon>Chironomoidea</taxon>
        <taxon>Chironomidae</taxon>
        <taxon>Chironominae</taxon>
        <taxon>Chironomus</taxon>
    </lineage>
</organism>
<sequence>MAYNNNKGENEFPYEIKEAVGDMKEQFIRDFQGQPTGFVQVLPEKWLLPDKFKHCANDIYNFEARSDDVWICTYPRSGTTWTQEMIWLICNDLDYETARKITLNERFPFFEFHLFMHDKMKARFLKENEGEKGKRDLIECLSTPGYKFFADMEEQRFIKTHLPFKLLPPSIMSQQAKVVYIARNPKDVVVSYYHLNKLYRTQGYVNDFEMFFKNFLNDLLHWSPYFEHIKDGWNRRNEENVLFLFYEDLLTDLKGSLKELSEFLEKPLRDSDYPKLLDHLHIKNFKNNPSINCKNLEDVGILSKHAQGFVRNGSVEKNTELSKKMVQQLDKWIEENLKDTDFRFRN</sequence>
<dbReference type="OrthoDB" id="205623at2759"/>
<feature type="domain" description="Sulfotransferase" evidence="3">
    <location>
        <begin position="67"/>
        <end position="340"/>
    </location>
</feature>
<dbReference type="InterPro" id="IPR000863">
    <property type="entry name" value="Sulfotransferase_dom"/>
</dbReference>
<dbReference type="PANTHER" id="PTHR11783">
    <property type="entry name" value="SULFOTRANSFERASE SULT"/>
    <property type="match status" value="1"/>
</dbReference>
<dbReference type="AlphaFoldDB" id="A0A9N9S2U8"/>
<gene>
    <name evidence="4" type="ORF">CHIRRI_LOCUS11031</name>
</gene>
<evidence type="ECO:0000256" key="2">
    <source>
        <dbReference type="ARBA" id="ARBA00022679"/>
    </source>
</evidence>
<comment type="similarity">
    <text evidence="1">Belongs to the sulfotransferase 1 family.</text>
</comment>
<dbReference type="EMBL" id="OU895879">
    <property type="protein sequence ID" value="CAG9808187.1"/>
    <property type="molecule type" value="Genomic_DNA"/>
</dbReference>
<proteinExistence type="inferred from homology"/>
<dbReference type="Pfam" id="PF00685">
    <property type="entry name" value="Sulfotransfer_1"/>
    <property type="match status" value="1"/>
</dbReference>
<reference evidence="4" key="2">
    <citation type="submission" date="2022-10" db="EMBL/GenBank/DDBJ databases">
        <authorList>
            <consortium name="ENA_rothamsted_submissions"/>
            <consortium name="culmorum"/>
            <person name="King R."/>
        </authorList>
    </citation>
    <scope>NUCLEOTIDE SEQUENCE</scope>
</reference>
<name>A0A9N9S2U8_9DIPT</name>
<evidence type="ECO:0000259" key="3">
    <source>
        <dbReference type="Pfam" id="PF00685"/>
    </source>
</evidence>
<protein>
    <recommendedName>
        <fullName evidence="3">Sulfotransferase domain-containing protein</fullName>
    </recommendedName>
</protein>
<accession>A0A9N9S2U8</accession>
<dbReference type="SUPFAM" id="SSF52540">
    <property type="entry name" value="P-loop containing nucleoside triphosphate hydrolases"/>
    <property type="match status" value="1"/>
</dbReference>
<dbReference type="Gene3D" id="3.40.50.300">
    <property type="entry name" value="P-loop containing nucleotide triphosphate hydrolases"/>
    <property type="match status" value="1"/>
</dbReference>
<dbReference type="InterPro" id="IPR027417">
    <property type="entry name" value="P-loop_NTPase"/>
</dbReference>
<keyword evidence="2" id="KW-0808">Transferase</keyword>